<evidence type="ECO:0000256" key="3">
    <source>
        <dbReference type="ARBA" id="ARBA00022617"/>
    </source>
</evidence>
<protein>
    <submittedName>
        <fullName evidence="11">Peroxidase</fullName>
    </submittedName>
</protein>
<feature type="domain" description="Dyp-type peroxidase N-terminal" evidence="9">
    <location>
        <begin position="64"/>
        <end position="205"/>
    </location>
</feature>
<keyword evidence="7" id="KW-0408">Iron</keyword>
<keyword evidence="5" id="KW-0732">Signal</keyword>
<keyword evidence="6" id="KW-0560">Oxidoreductase</keyword>
<evidence type="ECO:0000259" key="9">
    <source>
        <dbReference type="Pfam" id="PF04261"/>
    </source>
</evidence>
<comment type="similarity">
    <text evidence="8">Belongs to the DyP-type peroxidase family.</text>
</comment>
<keyword evidence="3" id="KW-0349">Heme</keyword>
<evidence type="ECO:0000256" key="5">
    <source>
        <dbReference type="ARBA" id="ARBA00022729"/>
    </source>
</evidence>
<dbReference type="GO" id="GO:0020037">
    <property type="term" value="F:heme binding"/>
    <property type="evidence" value="ECO:0007669"/>
    <property type="project" value="InterPro"/>
</dbReference>
<name>A0A1L2ZLD0_9MICC</name>
<dbReference type="NCBIfam" id="TIGR01413">
    <property type="entry name" value="Dyp_perox_fam"/>
    <property type="match status" value="1"/>
</dbReference>
<reference evidence="11 12" key="1">
    <citation type="submission" date="2016-11" db="EMBL/GenBank/DDBJ databases">
        <title>Genome sequencing of Zhihengliuella aestuarii B18 antagonistic to Plasmodiophora brassicae.</title>
        <authorList>
            <person name="Luo Y."/>
        </authorList>
    </citation>
    <scope>NUCLEOTIDE SEQUENCE [LARGE SCALE GENOMIC DNA]</scope>
    <source>
        <strain evidence="11 12">B18</strain>
    </source>
</reference>
<accession>A0A1L2ZLD0</accession>
<evidence type="ECO:0000256" key="4">
    <source>
        <dbReference type="ARBA" id="ARBA00022723"/>
    </source>
</evidence>
<dbReference type="RefSeq" id="WP_071893715.1">
    <property type="nucleotide sequence ID" value="NZ_CP018135.1"/>
</dbReference>
<dbReference type="STRING" id="556325.BHE16_03470"/>
<dbReference type="GO" id="GO:0005829">
    <property type="term" value="C:cytosol"/>
    <property type="evidence" value="ECO:0007669"/>
    <property type="project" value="TreeGrafter"/>
</dbReference>
<comment type="cofactor">
    <cofactor evidence="1">
        <name>heme b</name>
        <dbReference type="ChEBI" id="CHEBI:60344"/>
    </cofactor>
</comment>
<organism evidence="11 12">
    <name type="scientific">Neomicrococcus aestuarii</name>
    <dbReference type="NCBI Taxonomy" id="556325"/>
    <lineage>
        <taxon>Bacteria</taxon>
        <taxon>Bacillati</taxon>
        <taxon>Actinomycetota</taxon>
        <taxon>Actinomycetes</taxon>
        <taxon>Micrococcales</taxon>
        <taxon>Micrococcaceae</taxon>
        <taxon>Neomicrococcus</taxon>
    </lineage>
</organism>
<evidence type="ECO:0000256" key="7">
    <source>
        <dbReference type="ARBA" id="ARBA00023004"/>
    </source>
</evidence>
<dbReference type="PROSITE" id="PS51404">
    <property type="entry name" value="DYP_PEROXIDASE"/>
    <property type="match status" value="1"/>
</dbReference>
<dbReference type="InterPro" id="IPR006311">
    <property type="entry name" value="TAT_signal"/>
</dbReference>
<proteinExistence type="inferred from homology"/>
<sequence>MSTNPASKNRQGTTRRRLLLSGGAAGVGVLGTLSAQQLFAPSSAAETRTPLNGEEYIPFFGDHQAGITTAPQAHALFVALTLAPDTDGAGLKRMLRLISDDAARLTQGQPALADTEPELAQNPARLTITFGVSRKAVQLAGKQPPKWLQELPAFSIDRLEKRYSGGDIFIQFASDDPLIVAHASRMILKDARRFASISWSQRGFRRAHGSVAAGTTMRNLFGQVDGTSNPQPSDPDFDALVWEPQGWLRNGSSVVVRKISMDLDKWDELDRSGREQSVGRFLSNGAPLTSSPNDPAAEFEVPNFETTTAGGLKVIPEFSHVARSRSAVPGERILRRSYNYDDAATGSEVSNAGLIFISYQADVDRQYVPLQRRLDELDLLNQWTTPIGSAVFAILPGCHEGGFVGETLFG</sequence>
<keyword evidence="2 11" id="KW-0575">Peroxidase</keyword>
<dbReference type="Pfam" id="PF20628">
    <property type="entry name" value="Dyp_perox_C"/>
    <property type="match status" value="1"/>
</dbReference>
<evidence type="ECO:0000256" key="6">
    <source>
        <dbReference type="ARBA" id="ARBA00023002"/>
    </source>
</evidence>
<feature type="domain" description="Dyp-type peroxidase C-terminal" evidence="10">
    <location>
        <begin position="217"/>
        <end position="398"/>
    </location>
</feature>
<dbReference type="Proteomes" id="UP000183530">
    <property type="component" value="Chromosome"/>
</dbReference>
<evidence type="ECO:0000256" key="1">
    <source>
        <dbReference type="ARBA" id="ARBA00001970"/>
    </source>
</evidence>
<evidence type="ECO:0000256" key="8">
    <source>
        <dbReference type="ARBA" id="ARBA00025737"/>
    </source>
</evidence>
<dbReference type="EMBL" id="CP018135">
    <property type="protein sequence ID" value="APF40235.1"/>
    <property type="molecule type" value="Genomic_DNA"/>
</dbReference>
<dbReference type="Pfam" id="PF04261">
    <property type="entry name" value="Dyp_perox_N"/>
    <property type="match status" value="1"/>
</dbReference>
<dbReference type="InterPro" id="IPR006314">
    <property type="entry name" value="Dyp_peroxidase"/>
</dbReference>
<dbReference type="KEGG" id="nae:BHE16_03470"/>
<dbReference type="GO" id="GO:0046872">
    <property type="term" value="F:metal ion binding"/>
    <property type="evidence" value="ECO:0007669"/>
    <property type="project" value="UniProtKB-KW"/>
</dbReference>
<dbReference type="PANTHER" id="PTHR30521:SF4">
    <property type="entry name" value="DEFERROCHELATASE"/>
    <property type="match status" value="1"/>
</dbReference>
<dbReference type="InterPro" id="IPR048328">
    <property type="entry name" value="Dyp_perox_C"/>
</dbReference>
<keyword evidence="4" id="KW-0479">Metal-binding</keyword>
<dbReference type="InterPro" id="IPR048327">
    <property type="entry name" value="Dyp_perox_N"/>
</dbReference>
<dbReference type="PROSITE" id="PS51318">
    <property type="entry name" value="TAT"/>
    <property type="match status" value="1"/>
</dbReference>
<evidence type="ECO:0000313" key="12">
    <source>
        <dbReference type="Proteomes" id="UP000183530"/>
    </source>
</evidence>
<evidence type="ECO:0000259" key="10">
    <source>
        <dbReference type="Pfam" id="PF20628"/>
    </source>
</evidence>
<dbReference type="OrthoDB" id="9781066at2"/>
<dbReference type="AlphaFoldDB" id="A0A1L2ZLD0"/>
<dbReference type="GO" id="GO:0004601">
    <property type="term" value="F:peroxidase activity"/>
    <property type="evidence" value="ECO:0007669"/>
    <property type="project" value="UniProtKB-KW"/>
</dbReference>
<dbReference type="PANTHER" id="PTHR30521">
    <property type="entry name" value="DEFERROCHELATASE/PEROXIDASE"/>
    <property type="match status" value="1"/>
</dbReference>
<evidence type="ECO:0000313" key="11">
    <source>
        <dbReference type="EMBL" id="APF40235.1"/>
    </source>
</evidence>
<dbReference type="InterPro" id="IPR011008">
    <property type="entry name" value="Dimeric_a/b-barrel"/>
</dbReference>
<evidence type="ECO:0000256" key="2">
    <source>
        <dbReference type="ARBA" id="ARBA00022559"/>
    </source>
</evidence>
<dbReference type="SUPFAM" id="SSF54909">
    <property type="entry name" value="Dimeric alpha+beta barrel"/>
    <property type="match status" value="1"/>
</dbReference>
<keyword evidence="12" id="KW-1185">Reference proteome</keyword>
<gene>
    <name evidence="11" type="ORF">BHE16_03470</name>
</gene>